<dbReference type="PANTHER" id="PTHR34835">
    <property type="entry name" value="OS07G0283600 PROTEIN-RELATED"/>
    <property type="match status" value="1"/>
</dbReference>
<feature type="compositionally biased region" description="Acidic residues" evidence="1">
    <location>
        <begin position="25"/>
        <end position="38"/>
    </location>
</feature>
<dbReference type="EnsemblPlants" id="AUR62035517-RA">
    <property type="protein sequence ID" value="AUR62035517-RA:cds"/>
    <property type="gene ID" value="AUR62035517"/>
</dbReference>
<organism evidence="2 3">
    <name type="scientific">Chenopodium quinoa</name>
    <name type="common">Quinoa</name>
    <dbReference type="NCBI Taxonomy" id="63459"/>
    <lineage>
        <taxon>Eukaryota</taxon>
        <taxon>Viridiplantae</taxon>
        <taxon>Streptophyta</taxon>
        <taxon>Embryophyta</taxon>
        <taxon>Tracheophyta</taxon>
        <taxon>Spermatophyta</taxon>
        <taxon>Magnoliopsida</taxon>
        <taxon>eudicotyledons</taxon>
        <taxon>Gunneridae</taxon>
        <taxon>Pentapetalae</taxon>
        <taxon>Caryophyllales</taxon>
        <taxon>Chenopodiaceae</taxon>
        <taxon>Chenopodioideae</taxon>
        <taxon>Atripliceae</taxon>
        <taxon>Chenopodium</taxon>
    </lineage>
</organism>
<dbReference type="Gramene" id="AUR62035517-RA">
    <property type="protein sequence ID" value="AUR62035517-RA:cds"/>
    <property type="gene ID" value="AUR62035517"/>
</dbReference>
<name>A0A803MUK5_CHEQI</name>
<accession>A0A803MUK5</accession>
<evidence type="ECO:0000256" key="1">
    <source>
        <dbReference type="SAM" id="MobiDB-lite"/>
    </source>
</evidence>
<keyword evidence="3" id="KW-1185">Reference proteome</keyword>
<reference evidence="2" key="2">
    <citation type="submission" date="2021-03" db="UniProtKB">
        <authorList>
            <consortium name="EnsemblPlants"/>
        </authorList>
    </citation>
    <scope>IDENTIFICATION</scope>
</reference>
<dbReference type="Proteomes" id="UP000596660">
    <property type="component" value="Unplaced"/>
</dbReference>
<feature type="region of interest" description="Disordered" evidence="1">
    <location>
        <begin position="1"/>
        <end position="44"/>
    </location>
</feature>
<reference evidence="2" key="1">
    <citation type="journal article" date="2017" name="Nature">
        <title>The genome of Chenopodium quinoa.</title>
        <authorList>
            <person name="Jarvis D.E."/>
            <person name="Ho Y.S."/>
            <person name="Lightfoot D.J."/>
            <person name="Schmoeckel S.M."/>
            <person name="Li B."/>
            <person name="Borm T.J.A."/>
            <person name="Ohyanagi H."/>
            <person name="Mineta K."/>
            <person name="Michell C.T."/>
            <person name="Saber N."/>
            <person name="Kharbatia N.M."/>
            <person name="Rupper R.R."/>
            <person name="Sharp A.R."/>
            <person name="Dally N."/>
            <person name="Boughton B.A."/>
            <person name="Woo Y.H."/>
            <person name="Gao G."/>
            <person name="Schijlen E.G.W.M."/>
            <person name="Guo X."/>
            <person name="Momin A.A."/>
            <person name="Negrao S."/>
            <person name="Al-Babili S."/>
            <person name="Gehring C."/>
            <person name="Roessner U."/>
            <person name="Jung C."/>
            <person name="Murphy K."/>
            <person name="Arold S.T."/>
            <person name="Gojobori T."/>
            <person name="van der Linden C.G."/>
            <person name="van Loo E.N."/>
            <person name="Jellen E.N."/>
            <person name="Maughan P.J."/>
            <person name="Tester M."/>
        </authorList>
    </citation>
    <scope>NUCLEOTIDE SEQUENCE [LARGE SCALE GENOMIC DNA]</scope>
    <source>
        <strain evidence="2">cv. PI 614886</strain>
    </source>
</reference>
<sequence length="167" mass="19025">MGDPYFPVKELPEKDAAQSISQVSGDEEEGDDSDIDDIDPMKTRQSAQPMMVLIRSLHEQAEKLQAIRDMGFGGFLHLDFPRYSPYFSTMLISQFESHGVYIKCDRKKALEITAKDVHCVYGIPYGGEKIVEPKVEDPLYKEMCNSFKKYHWGFIPILGAVLRINKS</sequence>
<proteinExistence type="predicted"/>
<protein>
    <submittedName>
        <fullName evidence="2">Uncharacterized protein</fullName>
    </submittedName>
</protein>
<evidence type="ECO:0000313" key="3">
    <source>
        <dbReference type="Proteomes" id="UP000596660"/>
    </source>
</evidence>
<dbReference type="AlphaFoldDB" id="A0A803MUK5"/>
<dbReference type="PANTHER" id="PTHR34835:SF90">
    <property type="entry name" value="AMINOTRANSFERASE-LIKE PLANT MOBILE DOMAIN-CONTAINING PROTEIN"/>
    <property type="match status" value="1"/>
</dbReference>
<evidence type="ECO:0000313" key="2">
    <source>
        <dbReference type="EnsemblPlants" id="AUR62035517-RA:cds"/>
    </source>
</evidence>